<organism evidence="5 6">
    <name type="scientific">Ooceraea biroi</name>
    <name type="common">Clonal raider ant</name>
    <name type="synonym">Cerapachys biroi</name>
    <dbReference type="NCBI Taxonomy" id="2015173"/>
    <lineage>
        <taxon>Eukaryota</taxon>
        <taxon>Metazoa</taxon>
        <taxon>Ecdysozoa</taxon>
        <taxon>Arthropoda</taxon>
        <taxon>Hexapoda</taxon>
        <taxon>Insecta</taxon>
        <taxon>Pterygota</taxon>
        <taxon>Neoptera</taxon>
        <taxon>Endopterygota</taxon>
        <taxon>Hymenoptera</taxon>
        <taxon>Apocrita</taxon>
        <taxon>Aculeata</taxon>
        <taxon>Formicoidea</taxon>
        <taxon>Formicidae</taxon>
        <taxon>Dorylinae</taxon>
        <taxon>Ooceraea</taxon>
    </lineage>
</organism>
<proteinExistence type="predicted"/>
<dbReference type="GO" id="GO:0005576">
    <property type="term" value="C:extracellular region"/>
    <property type="evidence" value="ECO:0007669"/>
    <property type="project" value="UniProtKB-SubCell"/>
</dbReference>
<dbReference type="Pfam" id="PF17499">
    <property type="entry name" value="Pilosulin"/>
    <property type="match status" value="1"/>
</dbReference>
<feature type="signal peptide" evidence="4">
    <location>
        <begin position="1"/>
        <end position="19"/>
    </location>
</feature>
<dbReference type="Proteomes" id="UP000053097">
    <property type="component" value="Unassembled WGS sequence"/>
</dbReference>
<evidence type="ECO:0000313" key="5">
    <source>
        <dbReference type="EMBL" id="EZA53700.1"/>
    </source>
</evidence>
<evidence type="ECO:0000256" key="3">
    <source>
        <dbReference type="ARBA" id="ARBA00022729"/>
    </source>
</evidence>
<keyword evidence="3 4" id="KW-0732">Signal</keyword>
<name>A0A026WCA7_OOCBI</name>
<dbReference type="AlphaFoldDB" id="A0A026WCA7"/>
<dbReference type="InterPro" id="IPR049518">
    <property type="entry name" value="Pilosulin"/>
</dbReference>
<comment type="subcellular location">
    <subcellularLocation>
        <location evidence="1">Secreted</location>
    </subcellularLocation>
</comment>
<dbReference type="EMBL" id="KK107274">
    <property type="protein sequence ID" value="EZA53700.1"/>
    <property type="molecule type" value="Genomic_DNA"/>
</dbReference>
<keyword evidence="2" id="KW-0964">Secreted</keyword>
<accession>A0A026WCA7</accession>
<reference evidence="5 6" key="1">
    <citation type="journal article" date="2014" name="Curr. Biol.">
        <title>The genome of the clonal raider ant Cerapachys biroi.</title>
        <authorList>
            <person name="Oxley P.R."/>
            <person name="Ji L."/>
            <person name="Fetter-Pruneda I."/>
            <person name="McKenzie S.K."/>
            <person name="Li C."/>
            <person name="Hu H."/>
            <person name="Zhang G."/>
            <person name="Kronauer D.J."/>
        </authorList>
    </citation>
    <scope>NUCLEOTIDE SEQUENCE [LARGE SCALE GENOMIC DNA]</scope>
</reference>
<keyword evidence="6" id="KW-1185">Reference proteome</keyword>
<evidence type="ECO:0000256" key="2">
    <source>
        <dbReference type="ARBA" id="ARBA00022525"/>
    </source>
</evidence>
<gene>
    <name evidence="5" type="ORF">X777_06807</name>
</gene>
<protein>
    <submittedName>
        <fullName evidence="5">Uncharacterized protein</fullName>
    </submittedName>
</protein>
<sequence length="94" mass="10154">MKLLLFLLGTIMLVIVTSPEVNATAASDALATSVGEADAEGKAKFVAIPGSVLDELCKALCKGRLPKFLLVLVKPHLPRYRRFCYCDAQKPGHI</sequence>
<feature type="chain" id="PRO_5001545701" evidence="4">
    <location>
        <begin position="20"/>
        <end position="94"/>
    </location>
</feature>
<evidence type="ECO:0000256" key="1">
    <source>
        <dbReference type="ARBA" id="ARBA00004613"/>
    </source>
</evidence>
<evidence type="ECO:0000256" key="4">
    <source>
        <dbReference type="SAM" id="SignalP"/>
    </source>
</evidence>
<evidence type="ECO:0000313" key="6">
    <source>
        <dbReference type="Proteomes" id="UP000053097"/>
    </source>
</evidence>